<dbReference type="Gene3D" id="1.10.510.10">
    <property type="entry name" value="Transferase(Phosphotransferase) domain 1"/>
    <property type="match status" value="1"/>
</dbReference>
<comment type="function">
    <text evidence="9">Responds to activation by environmental stress and pro-inflammatory cytokines by phosphorylating a number of transcription factors, and thus regulates transcriptional activity.</text>
</comment>
<dbReference type="Pfam" id="PF00069">
    <property type="entry name" value="Pkinase"/>
    <property type="match status" value="1"/>
</dbReference>
<dbReference type="AlphaFoldDB" id="A0AAV5SDP3"/>
<feature type="non-terminal residue" evidence="11">
    <location>
        <position position="244"/>
    </location>
</feature>
<keyword evidence="4 9" id="KW-0547">Nucleotide-binding</keyword>
<comment type="catalytic activity">
    <reaction evidence="8">
        <text>L-seryl-[protein] + ATP = O-phospho-L-seryl-[protein] + ADP + H(+)</text>
        <dbReference type="Rhea" id="RHEA:17989"/>
        <dbReference type="Rhea" id="RHEA-COMP:9863"/>
        <dbReference type="Rhea" id="RHEA-COMP:11604"/>
        <dbReference type="ChEBI" id="CHEBI:15378"/>
        <dbReference type="ChEBI" id="CHEBI:29999"/>
        <dbReference type="ChEBI" id="CHEBI:30616"/>
        <dbReference type="ChEBI" id="CHEBI:83421"/>
        <dbReference type="ChEBI" id="CHEBI:456216"/>
        <dbReference type="EC" id="2.7.11.24"/>
    </reaction>
</comment>
<dbReference type="InterPro" id="IPR050117">
    <property type="entry name" value="MAPK"/>
</dbReference>
<comment type="subcellular location">
    <subcellularLocation>
        <location evidence="9">Cytoplasm</location>
    </subcellularLocation>
</comment>
<evidence type="ECO:0000256" key="4">
    <source>
        <dbReference type="ARBA" id="ARBA00022741"/>
    </source>
</evidence>
<evidence type="ECO:0000256" key="5">
    <source>
        <dbReference type="ARBA" id="ARBA00022777"/>
    </source>
</evidence>
<evidence type="ECO:0000256" key="7">
    <source>
        <dbReference type="ARBA" id="ARBA00047592"/>
    </source>
</evidence>
<evidence type="ECO:0000256" key="8">
    <source>
        <dbReference type="ARBA" id="ARBA00048312"/>
    </source>
</evidence>
<dbReference type="InterPro" id="IPR008351">
    <property type="entry name" value="MAPK_JNK"/>
</dbReference>
<comment type="cofactor">
    <cofactor evidence="9">
        <name>Mg(2+)</name>
        <dbReference type="ChEBI" id="CHEBI:18420"/>
    </cofactor>
</comment>
<keyword evidence="1 9" id="KW-0723">Serine/threonine-protein kinase</keyword>
<dbReference type="InterPro" id="IPR011009">
    <property type="entry name" value="Kinase-like_dom_sf"/>
</dbReference>
<dbReference type="PRINTS" id="PR01772">
    <property type="entry name" value="JNKMAPKINASE"/>
</dbReference>
<gene>
    <name evidence="11" type="ORF">PENTCL1PPCAC_3149</name>
</gene>
<dbReference type="FunFam" id="1.10.510.10:FF:000624">
    <property type="entry name" value="Mitogen-activated protein kinase"/>
    <property type="match status" value="1"/>
</dbReference>
<dbReference type="EMBL" id="BTSX01000001">
    <property type="protein sequence ID" value="GMS80974.1"/>
    <property type="molecule type" value="Genomic_DNA"/>
</dbReference>
<feature type="domain" description="Protein kinase" evidence="10">
    <location>
        <begin position="1"/>
        <end position="173"/>
    </location>
</feature>
<evidence type="ECO:0000256" key="3">
    <source>
        <dbReference type="ARBA" id="ARBA00022679"/>
    </source>
</evidence>
<keyword evidence="3 9" id="KW-0808">Transferase</keyword>
<keyword evidence="5 9" id="KW-0418">Kinase</keyword>
<evidence type="ECO:0000256" key="6">
    <source>
        <dbReference type="ARBA" id="ARBA00022840"/>
    </source>
</evidence>
<comment type="similarity">
    <text evidence="9">Belongs to the protein kinase superfamily. CMGC Ser/Thr protein kinase family. MAP kinase subfamily.</text>
</comment>
<sequence>KGDNIVVNEACQVKVLDFGLARLINPAAGERMSAYVVTRWYRAPEIVLGIPYTNKVDVWSIGCIIAELINHQVLFPGMDRTRQWAKIVNVLGSPSEQFISQLPERIATAVRSINRVPRRPIEEIVPDHNFLQDTERPGSYLTADNARNLISKMLEIDPNERYSVAEALRHPYVRVWYKEEEVNAPLAGDGYDRDLDEEDLTLEELKTLIFEEVKRFEKTHDVFGDACTDSALHSASDLLYSTDD</sequence>
<name>A0AAV5SDP3_9BILA</name>
<dbReference type="InterPro" id="IPR000719">
    <property type="entry name" value="Prot_kinase_dom"/>
</dbReference>
<keyword evidence="6 9" id="KW-0067">ATP-binding</keyword>
<evidence type="ECO:0000313" key="11">
    <source>
        <dbReference type="EMBL" id="GMS80974.1"/>
    </source>
</evidence>
<dbReference type="PROSITE" id="PS50011">
    <property type="entry name" value="PROTEIN_KINASE_DOM"/>
    <property type="match status" value="1"/>
</dbReference>
<evidence type="ECO:0000256" key="2">
    <source>
        <dbReference type="ARBA" id="ARBA00022553"/>
    </source>
</evidence>
<dbReference type="EC" id="2.7.11.24" evidence="9"/>
<keyword evidence="9" id="KW-0460">Magnesium</keyword>
<evidence type="ECO:0000259" key="10">
    <source>
        <dbReference type="PROSITE" id="PS50011"/>
    </source>
</evidence>
<comment type="catalytic activity">
    <reaction evidence="7">
        <text>L-threonyl-[protein] + ATP = O-phospho-L-threonyl-[protein] + ADP + H(+)</text>
        <dbReference type="Rhea" id="RHEA:46608"/>
        <dbReference type="Rhea" id="RHEA-COMP:11060"/>
        <dbReference type="Rhea" id="RHEA-COMP:11605"/>
        <dbReference type="ChEBI" id="CHEBI:15378"/>
        <dbReference type="ChEBI" id="CHEBI:30013"/>
        <dbReference type="ChEBI" id="CHEBI:30616"/>
        <dbReference type="ChEBI" id="CHEBI:61977"/>
        <dbReference type="ChEBI" id="CHEBI:456216"/>
        <dbReference type="EC" id="2.7.11.24"/>
    </reaction>
</comment>
<comment type="caution">
    <text evidence="11">The sequence shown here is derived from an EMBL/GenBank/DDBJ whole genome shotgun (WGS) entry which is preliminary data.</text>
</comment>
<evidence type="ECO:0000256" key="1">
    <source>
        <dbReference type="ARBA" id="ARBA00022527"/>
    </source>
</evidence>
<dbReference type="GO" id="GO:0004707">
    <property type="term" value="F:MAP kinase activity"/>
    <property type="evidence" value="ECO:0007669"/>
    <property type="project" value="UniProtKB-UniRule"/>
</dbReference>
<proteinExistence type="inferred from homology"/>
<dbReference type="SMART" id="SM00220">
    <property type="entry name" value="S_TKc"/>
    <property type="match status" value="1"/>
</dbReference>
<dbReference type="Gene3D" id="3.30.200.20">
    <property type="entry name" value="Phosphorylase Kinase, domain 1"/>
    <property type="match status" value="1"/>
</dbReference>
<keyword evidence="12" id="KW-1185">Reference proteome</keyword>
<dbReference type="GO" id="GO:0106310">
    <property type="term" value="F:protein serine kinase activity"/>
    <property type="evidence" value="ECO:0007669"/>
    <property type="project" value="UniProtKB-UniRule"/>
</dbReference>
<accession>A0AAV5SDP3</accession>
<keyword evidence="2 9" id="KW-0597">Phosphoprotein</keyword>
<dbReference type="PANTHER" id="PTHR24055">
    <property type="entry name" value="MITOGEN-ACTIVATED PROTEIN KINASE"/>
    <property type="match status" value="1"/>
</dbReference>
<organism evidence="11 12">
    <name type="scientific">Pristionchus entomophagus</name>
    <dbReference type="NCBI Taxonomy" id="358040"/>
    <lineage>
        <taxon>Eukaryota</taxon>
        <taxon>Metazoa</taxon>
        <taxon>Ecdysozoa</taxon>
        <taxon>Nematoda</taxon>
        <taxon>Chromadorea</taxon>
        <taxon>Rhabditida</taxon>
        <taxon>Rhabditina</taxon>
        <taxon>Diplogasteromorpha</taxon>
        <taxon>Diplogasteroidea</taxon>
        <taxon>Neodiplogasteridae</taxon>
        <taxon>Pristionchus</taxon>
    </lineage>
</organism>
<dbReference type="GO" id="GO:0005524">
    <property type="term" value="F:ATP binding"/>
    <property type="evidence" value="ECO:0007669"/>
    <property type="project" value="UniProtKB-UniRule"/>
</dbReference>
<protein>
    <recommendedName>
        <fullName evidence="9">Stress-activated protein kinase JNK</fullName>
        <ecNumber evidence="9">2.7.11.24</ecNumber>
    </recommendedName>
</protein>
<reference evidence="11" key="1">
    <citation type="submission" date="2023-10" db="EMBL/GenBank/DDBJ databases">
        <title>Genome assembly of Pristionchus species.</title>
        <authorList>
            <person name="Yoshida K."/>
            <person name="Sommer R.J."/>
        </authorList>
    </citation>
    <scope>NUCLEOTIDE SEQUENCE</scope>
    <source>
        <strain evidence="11">RS0144</strain>
    </source>
</reference>
<evidence type="ECO:0000256" key="9">
    <source>
        <dbReference type="RuleBase" id="RU368052"/>
    </source>
</evidence>
<feature type="non-terminal residue" evidence="11">
    <location>
        <position position="1"/>
    </location>
</feature>
<dbReference type="SUPFAM" id="SSF56112">
    <property type="entry name" value="Protein kinase-like (PK-like)"/>
    <property type="match status" value="1"/>
</dbReference>
<evidence type="ECO:0000313" key="12">
    <source>
        <dbReference type="Proteomes" id="UP001432027"/>
    </source>
</evidence>
<dbReference type="GO" id="GO:0005737">
    <property type="term" value="C:cytoplasm"/>
    <property type="evidence" value="ECO:0007669"/>
    <property type="project" value="UniProtKB-SubCell"/>
</dbReference>
<dbReference type="Proteomes" id="UP001432027">
    <property type="component" value="Unassembled WGS sequence"/>
</dbReference>